<evidence type="ECO:0000313" key="5">
    <source>
        <dbReference type="EMBL" id="QDT63664.1"/>
    </source>
</evidence>
<dbReference type="EMBL" id="CP036316">
    <property type="protein sequence ID" value="QDT62880.1"/>
    <property type="molecule type" value="Genomic_DNA"/>
</dbReference>
<evidence type="ECO:0000313" key="8">
    <source>
        <dbReference type="EMBL" id="QDT66594.1"/>
    </source>
</evidence>
<dbReference type="EMBL" id="CP036316">
    <property type="protein sequence ID" value="QDT66594.1"/>
    <property type="molecule type" value="Genomic_DNA"/>
</dbReference>
<dbReference type="EMBL" id="CP036316">
    <property type="protein sequence ID" value="QDT63513.1"/>
    <property type="molecule type" value="Genomic_DNA"/>
</dbReference>
<evidence type="ECO:0000313" key="7">
    <source>
        <dbReference type="EMBL" id="QDT66528.1"/>
    </source>
</evidence>
<dbReference type="KEGG" id="chya:V22_37980"/>
<evidence type="ECO:0000313" key="9">
    <source>
        <dbReference type="Proteomes" id="UP000319976"/>
    </source>
</evidence>
<name>A0A517T5U0_9PLAN</name>
<dbReference type="RefSeq" id="WP_145258744.1">
    <property type="nucleotide sequence ID" value="NZ_CP036316.1"/>
</dbReference>
<dbReference type="KEGG" id="chya:V22_38640"/>
<evidence type="ECO:0000313" key="6">
    <source>
        <dbReference type="EMBL" id="QDT63721.1"/>
    </source>
</evidence>
<dbReference type="Proteomes" id="UP000319976">
    <property type="component" value="Chromosome"/>
</dbReference>
<dbReference type="GO" id="GO:0004803">
    <property type="term" value="F:transposase activity"/>
    <property type="evidence" value="ECO:0007669"/>
    <property type="project" value="InterPro"/>
</dbReference>
<dbReference type="GO" id="GO:0006313">
    <property type="term" value="P:DNA transposition"/>
    <property type="evidence" value="ECO:0007669"/>
    <property type="project" value="InterPro"/>
</dbReference>
<evidence type="ECO:0000313" key="2">
    <source>
        <dbReference type="EMBL" id="QDT62880.1"/>
    </source>
</evidence>
<dbReference type="EMBL" id="CP036316">
    <property type="protein sequence ID" value="QDT63239.1"/>
    <property type="molecule type" value="Genomic_DNA"/>
</dbReference>
<organism evidence="6 9">
    <name type="scientific">Calycomorphotria hydatis</name>
    <dbReference type="NCBI Taxonomy" id="2528027"/>
    <lineage>
        <taxon>Bacteria</taxon>
        <taxon>Pseudomonadati</taxon>
        <taxon>Planctomycetota</taxon>
        <taxon>Planctomycetia</taxon>
        <taxon>Planctomycetales</taxon>
        <taxon>Planctomycetaceae</taxon>
        <taxon>Calycomorphotria</taxon>
    </lineage>
</organism>
<proteinExistence type="predicted"/>
<gene>
    <name evidence="2" type="ORF">V22_00780</name>
    <name evidence="3" type="ORF">V22_04580</name>
    <name evidence="4" type="ORF">V22_07350</name>
    <name evidence="5" type="ORF">V22_08880</name>
    <name evidence="6" type="ORF">V22_09460</name>
    <name evidence="7" type="ORF">V22_37980</name>
    <name evidence="8" type="ORF">V22_38640</name>
</gene>
<dbReference type="KEGG" id="chya:V22_07350"/>
<dbReference type="EMBL" id="CP036316">
    <property type="protein sequence ID" value="QDT66528.1"/>
    <property type="molecule type" value="Genomic_DNA"/>
</dbReference>
<dbReference type="KEGG" id="chya:V22_09460"/>
<accession>A0A517T5U0</accession>
<sequence length="293" mass="33959">MRHQLYQAIVTVIRQLAKPCACVRKPRFSDARILEVYFFAVIHGLPLSHACQRHSWPIHLRRQPLPDDSTMSRRLRTHSIRQYLVELETSLRRLEQQDGFVSFVDSKVLPVGPNSHDRDARFGYASGVKAKGYRLHALRGADETLIDWRLTPMNTDERVMARRMLTSAKLHGYVVGDGNFDDSKLHAVCEARSRGQGEVQLIAPKRRGKGFGHRKQRVGRLRSFDLLNSPEQAFAQALLQARAGIERFFGHLTSRYWSLIILPPWVRTFRRVHRYTQAQIALYHLHQQMTYVD</sequence>
<evidence type="ECO:0000313" key="3">
    <source>
        <dbReference type="EMBL" id="QDT63239.1"/>
    </source>
</evidence>
<dbReference type="GO" id="GO:0003677">
    <property type="term" value="F:DNA binding"/>
    <property type="evidence" value="ECO:0007669"/>
    <property type="project" value="InterPro"/>
</dbReference>
<dbReference type="InterPro" id="IPR002559">
    <property type="entry name" value="Transposase_11"/>
</dbReference>
<keyword evidence="9" id="KW-1185">Reference proteome</keyword>
<dbReference type="Pfam" id="PF01609">
    <property type="entry name" value="DDE_Tnp_1"/>
    <property type="match status" value="1"/>
</dbReference>
<dbReference type="EMBL" id="CP036316">
    <property type="protein sequence ID" value="QDT63721.1"/>
    <property type="molecule type" value="Genomic_DNA"/>
</dbReference>
<reference evidence="6 9" key="1">
    <citation type="submission" date="2019-02" db="EMBL/GenBank/DDBJ databases">
        <title>Deep-cultivation of Planctomycetes and their phenomic and genomic characterization uncovers novel biology.</title>
        <authorList>
            <person name="Wiegand S."/>
            <person name="Jogler M."/>
            <person name="Boedeker C."/>
            <person name="Pinto D."/>
            <person name="Vollmers J."/>
            <person name="Rivas-Marin E."/>
            <person name="Kohn T."/>
            <person name="Peeters S.H."/>
            <person name="Heuer A."/>
            <person name="Rast P."/>
            <person name="Oberbeckmann S."/>
            <person name="Bunk B."/>
            <person name="Jeske O."/>
            <person name="Meyerdierks A."/>
            <person name="Storesund J.E."/>
            <person name="Kallscheuer N."/>
            <person name="Luecker S."/>
            <person name="Lage O.M."/>
            <person name="Pohl T."/>
            <person name="Merkel B.J."/>
            <person name="Hornburger P."/>
            <person name="Mueller R.-W."/>
            <person name="Bruemmer F."/>
            <person name="Labrenz M."/>
            <person name="Spormann A.M."/>
            <person name="Op den Camp H."/>
            <person name="Overmann J."/>
            <person name="Amann R."/>
            <person name="Jetten M.S.M."/>
            <person name="Mascher T."/>
            <person name="Medema M.H."/>
            <person name="Devos D.P."/>
            <person name="Kaster A.-K."/>
            <person name="Ovreas L."/>
            <person name="Rohde M."/>
            <person name="Galperin M.Y."/>
            <person name="Jogler C."/>
        </authorList>
    </citation>
    <scope>NUCLEOTIDE SEQUENCE [LARGE SCALE GENOMIC DNA]</scope>
    <source>
        <strain evidence="6 9">V22</strain>
    </source>
</reference>
<dbReference type="KEGG" id="chya:V22_08880"/>
<dbReference type="KEGG" id="chya:V22_04580"/>
<evidence type="ECO:0000313" key="4">
    <source>
        <dbReference type="EMBL" id="QDT63513.1"/>
    </source>
</evidence>
<dbReference type="AlphaFoldDB" id="A0A517T5U0"/>
<evidence type="ECO:0000259" key="1">
    <source>
        <dbReference type="Pfam" id="PF01609"/>
    </source>
</evidence>
<feature type="domain" description="Transposase IS4-like" evidence="1">
    <location>
        <begin position="101"/>
        <end position="257"/>
    </location>
</feature>
<dbReference type="KEGG" id="chya:V22_00780"/>
<protein>
    <recommendedName>
        <fullName evidence="1">Transposase IS4-like domain-containing protein</fullName>
    </recommendedName>
</protein>
<dbReference type="EMBL" id="CP036316">
    <property type="protein sequence ID" value="QDT63664.1"/>
    <property type="molecule type" value="Genomic_DNA"/>
</dbReference>
<dbReference type="OrthoDB" id="275159at2"/>